<feature type="domain" description="PRC-barrel" evidence="1">
    <location>
        <begin position="8"/>
        <end position="73"/>
    </location>
</feature>
<dbReference type="AlphaFoldDB" id="A0A1G8DK95"/>
<dbReference type="InterPro" id="IPR014747">
    <property type="entry name" value="Bac_photo_RC_H_C"/>
</dbReference>
<dbReference type="InterPro" id="IPR027275">
    <property type="entry name" value="PRC-brl_dom"/>
</dbReference>
<proteinExistence type="predicted"/>
<evidence type="ECO:0000259" key="1">
    <source>
        <dbReference type="Pfam" id="PF05239"/>
    </source>
</evidence>
<dbReference type="RefSeq" id="WP_090584439.1">
    <property type="nucleotide sequence ID" value="NZ_FNDT01000001.1"/>
</dbReference>
<dbReference type="Gene3D" id="3.90.50.10">
    <property type="entry name" value="Photosynthetic Reaction Center, subunit H, domain 2"/>
    <property type="match status" value="1"/>
</dbReference>
<dbReference type="GO" id="GO:0030077">
    <property type="term" value="C:plasma membrane light-harvesting complex"/>
    <property type="evidence" value="ECO:0007669"/>
    <property type="project" value="InterPro"/>
</dbReference>
<dbReference type="SUPFAM" id="SSF50346">
    <property type="entry name" value="PRC-barrel domain"/>
    <property type="match status" value="1"/>
</dbReference>
<dbReference type="STRING" id="335973.SAMN04488693_101631"/>
<dbReference type="Pfam" id="PF05239">
    <property type="entry name" value="PRC"/>
    <property type="match status" value="1"/>
</dbReference>
<sequence length="101" mass="11000">MDHLGMEELQTATAWDADGEKLGNVSQVHLDGISRKPAWVTVGLGLLNSREHFIPLAGARLDGDNLYVAVSGDKIKDAPDFTAEEGLTAEQETELRNYYGV</sequence>
<dbReference type="Proteomes" id="UP000199258">
    <property type="component" value="Unassembled WGS sequence"/>
</dbReference>
<reference evidence="2 3" key="1">
    <citation type="submission" date="2016-10" db="EMBL/GenBank/DDBJ databases">
        <authorList>
            <person name="de Groot N.N."/>
        </authorList>
    </citation>
    <scope>NUCLEOTIDE SEQUENCE [LARGE SCALE GENOMIC DNA]</scope>
    <source>
        <strain evidence="2 3">NP_1H</strain>
    </source>
</reference>
<evidence type="ECO:0000313" key="2">
    <source>
        <dbReference type="EMBL" id="SDH58072.1"/>
    </source>
</evidence>
<protein>
    <submittedName>
        <fullName evidence="2">PRC-barrel domain-containing protein</fullName>
    </submittedName>
</protein>
<dbReference type="OrthoDB" id="3712018at2"/>
<dbReference type="GO" id="GO:0019684">
    <property type="term" value="P:photosynthesis, light reaction"/>
    <property type="evidence" value="ECO:0007669"/>
    <property type="project" value="InterPro"/>
</dbReference>
<gene>
    <name evidence="2" type="ORF">SAMN04488693_101631</name>
</gene>
<keyword evidence="3" id="KW-1185">Reference proteome</keyword>
<name>A0A1G8DK95_9MICC</name>
<accession>A0A1G8DK95</accession>
<dbReference type="InterPro" id="IPR011033">
    <property type="entry name" value="PRC_barrel-like_sf"/>
</dbReference>
<organism evidence="2 3">
    <name type="scientific">Arthrobacter subterraneus</name>
    <dbReference type="NCBI Taxonomy" id="335973"/>
    <lineage>
        <taxon>Bacteria</taxon>
        <taxon>Bacillati</taxon>
        <taxon>Actinomycetota</taxon>
        <taxon>Actinomycetes</taxon>
        <taxon>Micrococcales</taxon>
        <taxon>Micrococcaceae</taxon>
        <taxon>Arthrobacter</taxon>
    </lineage>
</organism>
<evidence type="ECO:0000313" key="3">
    <source>
        <dbReference type="Proteomes" id="UP000199258"/>
    </source>
</evidence>
<dbReference type="EMBL" id="FNDT01000001">
    <property type="protein sequence ID" value="SDH58072.1"/>
    <property type="molecule type" value="Genomic_DNA"/>
</dbReference>